<dbReference type="OrthoDB" id="9810929at2"/>
<feature type="binding site" evidence="9">
    <location>
        <position position="58"/>
    </location>
    <ligand>
        <name>Zn(2+)</name>
        <dbReference type="ChEBI" id="CHEBI:29105"/>
    </ligand>
</feature>
<dbReference type="KEGG" id="gsb:GSUB_10395"/>
<dbReference type="InterPro" id="IPR035461">
    <property type="entry name" value="GmhA/DiaA"/>
</dbReference>
<comment type="function">
    <text evidence="9">Catalyzes the isomerization of sedoheptulose 7-phosphate in D-glycero-D-manno-heptose 7-phosphate.</text>
</comment>
<evidence type="ECO:0000256" key="2">
    <source>
        <dbReference type="ARBA" id="ARBA00004496"/>
    </source>
</evidence>
<dbReference type="GO" id="GO:2001061">
    <property type="term" value="P:D-glycero-D-manno-heptose 7-phosphate biosynthetic process"/>
    <property type="evidence" value="ECO:0007669"/>
    <property type="project" value="UniProtKB-UniPathway"/>
</dbReference>
<feature type="binding site" evidence="9">
    <location>
        <begin position="117"/>
        <end position="119"/>
    </location>
    <ligand>
        <name>substrate</name>
    </ligand>
</feature>
<feature type="binding site" evidence="9">
    <location>
        <begin position="49"/>
        <end position="51"/>
    </location>
    <ligand>
        <name>substrate</name>
    </ligand>
</feature>
<dbReference type="RefSeq" id="WP_040200696.1">
    <property type="nucleotide sequence ID" value="NZ_CP010311.1"/>
</dbReference>
<dbReference type="AlphaFoldDB" id="A0A0B5FFF7"/>
<feature type="binding site" evidence="9">
    <location>
        <position position="169"/>
    </location>
    <ligand>
        <name>Zn(2+)</name>
        <dbReference type="ChEBI" id="CHEBI:29105"/>
    </ligand>
</feature>
<dbReference type="GO" id="GO:0008968">
    <property type="term" value="F:D-sedoheptulose 7-phosphate isomerase activity"/>
    <property type="evidence" value="ECO:0007669"/>
    <property type="project" value="UniProtKB-UniRule"/>
</dbReference>
<dbReference type="STRING" id="483547.GSUB_10395"/>
<dbReference type="HAMAP" id="MF_00067">
    <property type="entry name" value="GmhA"/>
    <property type="match status" value="1"/>
</dbReference>
<dbReference type="PROSITE" id="PS51464">
    <property type="entry name" value="SIS"/>
    <property type="match status" value="1"/>
</dbReference>
<keyword evidence="7 9" id="KW-0413">Isomerase</keyword>
<dbReference type="GO" id="GO:0008270">
    <property type="term" value="F:zinc ion binding"/>
    <property type="evidence" value="ECO:0007669"/>
    <property type="project" value="UniProtKB-UniRule"/>
</dbReference>
<comment type="miscellaneous">
    <text evidence="9">The reaction produces a racemic mixture of D-glycero-alpha-D-manno-heptose 7-phosphate and D-glycero-beta-D-manno-heptose 7-phosphate.</text>
</comment>
<protein>
    <recommendedName>
        <fullName evidence="9">Phosphoheptose isomerase</fullName>
        <ecNumber evidence="9">5.3.1.28</ecNumber>
    </recommendedName>
    <alternativeName>
        <fullName evidence="9">Sedoheptulose 7-phosphate isomerase</fullName>
    </alternativeName>
</protein>
<evidence type="ECO:0000256" key="9">
    <source>
        <dbReference type="HAMAP-Rule" id="MF_00067"/>
    </source>
</evidence>
<keyword evidence="4 9" id="KW-0963">Cytoplasm</keyword>
<feature type="binding site" evidence="9">
    <location>
        <position position="122"/>
    </location>
    <ligand>
        <name>substrate</name>
    </ligand>
</feature>
<feature type="binding site" evidence="9">
    <location>
        <position position="62"/>
    </location>
    <ligand>
        <name>substrate</name>
    </ligand>
</feature>
<evidence type="ECO:0000256" key="6">
    <source>
        <dbReference type="ARBA" id="ARBA00022833"/>
    </source>
</evidence>
<comment type="pathway">
    <text evidence="9">Carbohydrate biosynthesis; D-glycero-D-manno-heptose 7-phosphate biosynthesis; D-glycero-alpha-D-manno-heptose 7-phosphate and D-glycero-beta-D-manno-heptose 7-phosphate from sedoheptulose 7-phosphate: step 1/1.</text>
</comment>
<dbReference type="Proteomes" id="UP000035036">
    <property type="component" value="Chromosome"/>
</dbReference>
<evidence type="ECO:0000313" key="12">
    <source>
        <dbReference type="Proteomes" id="UP000035036"/>
    </source>
</evidence>
<dbReference type="PANTHER" id="PTHR30390">
    <property type="entry name" value="SEDOHEPTULOSE 7-PHOSPHATE ISOMERASE / DNAA INITIATOR-ASSOCIATING FACTOR FOR REPLICATION INITIATION"/>
    <property type="match status" value="1"/>
</dbReference>
<dbReference type="EMBL" id="CP010311">
    <property type="protein sequence ID" value="AJF06882.1"/>
    <property type="molecule type" value="Genomic_DNA"/>
</dbReference>
<name>A0A0B5FFF7_9BACT</name>
<evidence type="ECO:0000256" key="1">
    <source>
        <dbReference type="ARBA" id="ARBA00000348"/>
    </source>
</evidence>
<sequence>MESKISQHLRRHITVFEEVVLPLTSDLAECARRLCACLQSGGKVLVMGNGGSAADAQHLAAELVGRFLKNRAALPAIALTTDTSILTAVGNDFGFEQIFSRQIEALANPGDIVIGISTSGQSPNVLHAMKSASQRGCSTIAFSGRDGGELVRQADLTLNVAIAETPHIQEAHLTFIHILCDLVETELFGAD</sequence>
<dbReference type="Gene3D" id="3.40.50.10490">
    <property type="entry name" value="Glucose-6-phosphate isomerase like protein, domain 1"/>
    <property type="match status" value="1"/>
</dbReference>
<feature type="binding site" evidence="9">
    <location>
        <position position="169"/>
    </location>
    <ligand>
        <name>substrate</name>
    </ligand>
</feature>
<dbReference type="InterPro" id="IPR046348">
    <property type="entry name" value="SIS_dom_sf"/>
</dbReference>
<dbReference type="EC" id="5.3.1.28" evidence="9"/>
<dbReference type="Pfam" id="PF13580">
    <property type="entry name" value="SIS_2"/>
    <property type="match status" value="1"/>
</dbReference>
<evidence type="ECO:0000256" key="5">
    <source>
        <dbReference type="ARBA" id="ARBA00022723"/>
    </source>
</evidence>
<dbReference type="UniPathway" id="UPA00041">
    <property type="reaction ID" value="UER00436"/>
</dbReference>
<dbReference type="InterPro" id="IPR004515">
    <property type="entry name" value="Phosphoheptose_Isoase"/>
</dbReference>
<accession>A0A0B5FFF7</accession>
<feature type="binding site" evidence="9">
    <location>
        <begin position="91"/>
        <end position="92"/>
    </location>
    <ligand>
        <name>substrate</name>
    </ligand>
</feature>
<feature type="domain" description="SIS" evidence="10">
    <location>
        <begin position="34"/>
        <end position="191"/>
    </location>
</feature>
<evidence type="ECO:0000259" key="10">
    <source>
        <dbReference type="PROSITE" id="PS51464"/>
    </source>
</evidence>
<comment type="cofactor">
    <cofactor evidence="9">
        <name>Zn(2+)</name>
        <dbReference type="ChEBI" id="CHEBI:29105"/>
    </cofactor>
    <text evidence="9">Binds 1 zinc ion per subunit.</text>
</comment>
<feature type="binding site" evidence="9">
    <location>
        <position position="62"/>
    </location>
    <ligand>
        <name>Zn(2+)</name>
        <dbReference type="ChEBI" id="CHEBI:29105"/>
    </ligand>
</feature>
<keyword evidence="12" id="KW-1185">Reference proteome</keyword>
<organism evidence="11 12">
    <name type="scientific">Geoalkalibacter subterraneus</name>
    <dbReference type="NCBI Taxonomy" id="483547"/>
    <lineage>
        <taxon>Bacteria</taxon>
        <taxon>Pseudomonadati</taxon>
        <taxon>Thermodesulfobacteriota</taxon>
        <taxon>Desulfuromonadia</taxon>
        <taxon>Desulfuromonadales</taxon>
        <taxon>Geoalkalibacteraceae</taxon>
        <taxon>Geoalkalibacter</taxon>
    </lineage>
</organism>
<comment type="subcellular location">
    <subcellularLocation>
        <location evidence="2 9">Cytoplasm</location>
    </subcellularLocation>
</comment>
<dbReference type="CDD" id="cd05006">
    <property type="entry name" value="SIS_GmhA"/>
    <property type="match status" value="1"/>
</dbReference>
<evidence type="ECO:0000256" key="3">
    <source>
        <dbReference type="ARBA" id="ARBA00009894"/>
    </source>
</evidence>
<dbReference type="PANTHER" id="PTHR30390:SF6">
    <property type="entry name" value="DNAA INITIATOR-ASSOCIATING PROTEIN DIAA"/>
    <property type="match status" value="1"/>
</dbReference>
<keyword evidence="8 9" id="KW-0119">Carbohydrate metabolism</keyword>
<evidence type="ECO:0000256" key="8">
    <source>
        <dbReference type="ARBA" id="ARBA00023277"/>
    </source>
</evidence>
<comment type="similarity">
    <text evidence="3 9">Belongs to the SIS family. GmhA subfamily.</text>
</comment>
<dbReference type="GO" id="GO:0005737">
    <property type="term" value="C:cytoplasm"/>
    <property type="evidence" value="ECO:0007669"/>
    <property type="project" value="UniProtKB-SubCell"/>
</dbReference>
<proteinExistence type="inferred from homology"/>
<dbReference type="GO" id="GO:0005975">
    <property type="term" value="P:carbohydrate metabolic process"/>
    <property type="evidence" value="ECO:0007669"/>
    <property type="project" value="UniProtKB-UniRule"/>
</dbReference>
<gene>
    <name evidence="9" type="primary">gmhA</name>
    <name evidence="11" type="ORF">GSUB_10395</name>
</gene>
<comment type="catalytic activity">
    <reaction evidence="1 9">
        <text>2 D-sedoheptulose 7-phosphate = D-glycero-alpha-D-manno-heptose 7-phosphate + D-glycero-beta-D-manno-heptose 7-phosphate</text>
        <dbReference type="Rhea" id="RHEA:27489"/>
        <dbReference type="ChEBI" id="CHEBI:57483"/>
        <dbReference type="ChEBI" id="CHEBI:60203"/>
        <dbReference type="ChEBI" id="CHEBI:60204"/>
        <dbReference type="EC" id="5.3.1.28"/>
    </reaction>
</comment>
<evidence type="ECO:0000256" key="4">
    <source>
        <dbReference type="ARBA" id="ARBA00022490"/>
    </source>
</evidence>
<reference evidence="11 12" key="1">
    <citation type="journal article" date="2015" name="Genome Announc.">
        <title>Genomes of Geoalkalibacter ferrihydriticus Z-0531T and Geoalkalibacter subterraneus Red1T, Two Haloalkaliphilic Metal-Reducing Deltaproteobacteria.</title>
        <authorList>
            <person name="Badalamenti J.P."/>
            <person name="Krajmalnik-Brown R."/>
            <person name="Torres C.I."/>
            <person name="Bond D.R."/>
        </authorList>
    </citation>
    <scope>NUCLEOTIDE SEQUENCE [LARGE SCALE GENOMIC DNA]</scope>
    <source>
        <strain evidence="11 12">Red1</strain>
    </source>
</reference>
<dbReference type="InterPro" id="IPR050099">
    <property type="entry name" value="SIS_GmhA/DiaA_subfam"/>
</dbReference>
<evidence type="ECO:0000256" key="7">
    <source>
        <dbReference type="ARBA" id="ARBA00023235"/>
    </source>
</evidence>
<feature type="binding site" evidence="9">
    <location>
        <position position="177"/>
    </location>
    <ligand>
        <name>Zn(2+)</name>
        <dbReference type="ChEBI" id="CHEBI:29105"/>
    </ligand>
</feature>
<dbReference type="HOGENOM" id="CLU_080999_4_0_7"/>
<dbReference type="GO" id="GO:0097367">
    <property type="term" value="F:carbohydrate derivative binding"/>
    <property type="evidence" value="ECO:0007669"/>
    <property type="project" value="InterPro"/>
</dbReference>
<dbReference type="SUPFAM" id="SSF53697">
    <property type="entry name" value="SIS domain"/>
    <property type="match status" value="1"/>
</dbReference>
<keyword evidence="5 9" id="KW-0479">Metal-binding</keyword>
<evidence type="ECO:0000313" key="11">
    <source>
        <dbReference type="EMBL" id="AJF06882.1"/>
    </source>
</evidence>
<keyword evidence="6 9" id="KW-0862">Zinc</keyword>
<dbReference type="InterPro" id="IPR001347">
    <property type="entry name" value="SIS_dom"/>
</dbReference>